<evidence type="ECO:0000259" key="11">
    <source>
        <dbReference type="Pfam" id="PF10497"/>
    </source>
</evidence>
<accession>A0A5N5M0M1</accession>
<dbReference type="InterPro" id="IPR040221">
    <property type="entry name" value="CDCA7/CDA7L"/>
</dbReference>
<evidence type="ECO:0000313" key="12">
    <source>
        <dbReference type="EMBL" id="KAB5547736.1"/>
    </source>
</evidence>
<keyword evidence="13" id="KW-1185">Reference proteome</keyword>
<name>A0A5N5M0M1_9ROSI</name>
<evidence type="ECO:0000256" key="5">
    <source>
        <dbReference type="ARBA" id="ARBA00022553"/>
    </source>
</evidence>
<evidence type="ECO:0000256" key="6">
    <source>
        <dbReference type="ARBA" id="ARBA00022843"/>
    </source>
</evidence>
<evidence type="ECO:0000256" key="2">
    <source>
        <dbReference type="ARBA" id="ARBA00004496"/>
    </source>
</evidence>
<dbReference type="GO" id="GO:0005737">
    <property type="term" value="C:cytoplasm"/>
    <property type="evidence" value="ECO:0007669"/>
    <property type="project" value="UniProtKB-SubCell"/>
</dbReference>
<dbReference type="Pfam" id="PF10497">
    <property type="entry name" value="zf-4CXXC_R1"/>
    <property type="match status" value="1"/>
</dbReference>
<feature type="compositionally biased region" description="Low complexity" evidence="10">
    <location>
        <begin position="74"/>
        <end position="90"/>
    </location>
</feature>
<evidence type="ECO:0000256" key="8">
    <source>
        <dbReference type="ARBA" id="ARBA00023163"/>
    </source>
</evidence>
<evidence type="ECO:0000256" key="1">
    <source>
        <dbReference type="ARBA" id="ARBA00004123"/>
    </source>
</evidence>
<keyword evidence="7" id="KW-0805">Transcription regulation</keyword>
<dbReference type="InterPro" id="IPR018866">
    <property type="entry name" value="Znf-4CXXC_R1"/>
</dbReference>
<dbReference type="Proteomes" id="UP000326939">
    <property type="component" value="Chromosome 7"/>
</dbReference>
<keyword evidence="3" id="KW-0963">Cytoplasm</keyword>
<dbReference type="PANTHER" id="PTHR31169:SF23">
    <property type="entry name" value="OS03G0572250 PROTEIN"/>
    <property type="match status" value="1"/>
</dbReference>
<feature type="compositionally biased region" description="Basic and acidic residues" evidence="10">
    <location>
        <begin position="580"/>
        <end position="590"/>
    </location>
</feature>
<comment type="subcellular location">
    <subcellularLocation>
        <location evidence="2">Cytoplasm</location>
    </subcellularLocation>
    <subcellularLocation>
        <location evidence="1">Nucleus</location>
    </subcellularLocation>
</comment>
<evidence type="ECO:0000256" key="3">
    <source>
        <dbReference type="ARBA" id="ARBA00022490"/>
    </source>
</evidence>
<evidence type="ECO:0000313" key="13">
    <source>
        <dbReference type="Proteomes" id="UP000326939"/>
    </source>
</evidence>
<proteinExistence type="predicted"/>
<protein>
    <recommendedName>
        <fullName evidence="11">Zinc-finger domain-containing protein</fullName>
    </recommendedName>
</protein>
<keyword evidence="9" id="KW-0539">Nucleus</keyword>
<keyword evidence="6" id="KW-0832">Ubl conjugation</keyword>
<evidence type="ECO:0000256" key="9">
    <source>
        <dbReference type="ARBA" id="ARBA00023242"/>
    </source>
</evidence>
<evidence type="ECO:0000256" key="10">
    <source>
        <dbReference type="SAM" id="MobiDB-lite"/>
    </source>
</evidence>
<gene>
    <name evidence="12" type="ORF">DKX38_011142</name>
</gene>
<dbReference type="AlphaFoldDB" id="A0A5N5M0M1"/>
<feature type="domain" description="Zinc-finger" evidence="11">
    <location>
        <begin position="223"/>
        <end position="307"/>
    </location>
</feature>
<keyword evidence="4" id="KW-1017">Isopeptide bond</keyword>
<feature type="compositionally biased region" description="Polar residues" evidence="10">
    <location>
        <begin position="431"/>
        <end position="445"/>
    </location>
</feature>
<feature type="region of interest" description="Disordered" evidence="10">
    <location>
        <begin position="1"/>
        <end position="35"/>
    </location>
</feature>
<feature type="compositionally biased region" description="Low complexity" evidence="10">
    <location>
        <begin position="11"/>
        <end position="22"/>
    </location>
</feature>
<dbReference type="GO" id="GO:0006355">
    <property type="term" value="P:regulation of DNA-templated transcription"/>
    <property type="evidence" value="ECO:0007669"/>
    <property type="project" value="InterPro"/>
</dbReference>
<feature type="compositionally biased region" description="Basic and acidic residues" evidence="10">
    <location>
        <begin position="546"/>
        <end position="561"/>
    </location>
</feature>
<keyword evidence="8" id="KW-0804">Transcription</keyword>
<reference evidence="13" key="1">
    <citation type="journal article" date="2019" name="Gigascience">
        <title>De novo genome assembly of the endangered Acer yangbiense, a plant species with extremely small populations endemic to Yunnan Province, China.</title>
        <authorList>
            <person name="Yang J."/>
            <person name="Wariss H.M."/>
            <person name="Tao L."/>
            <person name="Zhang R."/>
            <person name="Yun Q."/>
            <person name="Hollingsworth P."/>
            <person name="Dao Z."/>
            <person name="Luo G."/>
            <person name="Guo H."/>
            <person name="Ma Y."/>
            <person name="Sun W."/>
        </authorList>
    </citation>
    <scope>NUCLEOTIDE SEQUENCE [LARGE SCALE GENOMIC DNA]</scope>
    <source>
        <strain evidence="13">cv. br00</strain>
    </source>
</reference>
<sequence length="635" mass="71671">MSTLRKRKPQETNNNTNPNEINNNEHLESPKISVYEQTREERIKENLERMQKLGLMDLSLKLKACTAPPKRTPRTSPSSTKHPTPFLPRGPLRRSSRLQNSTPVSYSEVALTKKDGLLEDENITQEVGSKPEIYTEEHEKLLGNTERSWTLFVDGCGKDGKRIYDSINGKTCHQCSGAGERLVMTRLGVSKMLGKGGPGLVSEVIGVFGTWGEVLLWYDAIMRQKTLGYRTHCCKCEMVQGQFCGDCLFMRYGEHVLEALENPNWLCPVCRGICNCSFCRQAKGWPPTGTLYRKISSLGYKSVAHYLIQTKRPQNTANEVSAKRSLPFANMEVVSEESPQLIYKTAEQLEHKSEDKILDEFKSKTENKISGSRNMANDGQTKRALTFSGSEVKSENVESAKVNLEVHENLGLSKPRSEELNIEFEKEKHMQSNGNRATACQTEFSGSKARSKKVESAGTHEIHDHVALPMPKFEDMCENEFKNEEEKETRIFHEIQGDLALSMSKFEVNIPSESRLKQKGKHASAINRSPDSIAARLRQRHRKSRSRDDGEFMGVDEKNSDVKPAVNTMSSSQNIEEENEMHVEDDKRAVLESSQLKKRPRAAEPSPDSIGARLRQRRRMGKGHENQLPGTNGKT</sequence>
<comment type="caution">
    <text evidence="12">The sequence shown here is derived from an EMBL/GenBank/DDBJ whole genome shotgun (WGS) entry which is preliminary data.</text>
</comment>
<dbReference type="PANTHER" id="PTHR31169">
    <property type="entry name" value="OS05G0300700 PROTEIN"/>
    <property type="match status" value="1"/>
</dbReference>
<dbReference type="EMBL" id="VDCV01000007">
    <property type="protein sequence ID" value="KAB5547736.1"/>
    <property type="molecule type" value="Genomic_DNA"/>
</dbReference>
<keyword evidence="5" id="KW-0597">Phosphoprotein</keyword>
<evidence type="ECO:0000256" key="4">
    <source>
        <dbReference type="ARBA" id="ARBA00022499"/>
    </source>
</evidence>
<dbReference type="GO" id="GO:0005634">
    <property type="term" value="C:nucleus"/>
    <property type="evidence" value="ECO:0007669"/>
    <property type="project" value="UniProtKB-SubCell"/>
</dbReference>
<feature type="region of interest" description="Disordered" evidence="10">
    <location>
        <begin position="513"/>
        <end position="635"/>
    </location>
</feature>
<evidence type="ECO:0000256" key="7">
    <source>
        <dbReference type="ARBA" id="ARBA00023015"/>
    </source>
</evidence>
<feature type="region of interest" description="Disordered" evidence="10">
    <location>
        <begin position="427"/>
        <end position="446"/>
    </location>
</feature>
<feature type="region of interest" description="Disordered" evidence="10">
    <location>
        <begin position="67"/>
        <end position="104"/>
    </location>
</feature>
<organism evidence="12 13">
    <name type="scientific">Salix brachista</name>
    <dbReference type="NCBI Taxonomy" id="2182728"/>
    <lineage>
        <taxon>Eukaryota</taxon>
        <taxon>Viridiplantae</taxon>
        <taxon>Streptophyta</taxon>
        <taxon>Embryophyta</taxon>
        <taxon>Tracheophyta</taxon>
        <taxon>Spermatophyta</taxon>
        <taxon>Magnoliopsida</taxon>
        <taxon>eudicotyledons</taxon>
        <taxon>Gunneridae</taxon>
        <taxon>Pentapetalae</taxon>
        <taxon>rosids</taxon>
        <taxon>fabids</taxon>
        <taxon>Malpighiales</taxon>
        <taxon>Salicaceae</taxon>
        <taxon>Saliceae</taxon>
        <taxon>Salix</taxon>
    </lineage>
</organism>